<evidence type="ECO:0000313" key="3">
    <source>
        <dbReference type="Proteomes" id="UP001358586"/>
    </source>
</evidence>
<accession>A0ABR0N709</accession>
<name>A0ABR0N709_GOSAR</name>
<feature type="domain" description="Aminotransferase-like plant mobile" evidence="1">
    <location>
        <begin position="9"/>
        <end position="78"/>
    </location>
</feature>
<dbReference type="EMBL" id="JARKNE010000011">
    <property type="protein sequence ID" value="KAK5785399.1"/>
    <property type="molecule type" value="Genomic_DNA"/>
</dbReference>
<proteinExistence type="predicted"/>
<dbReference type="PANTHER" id="PTHR46033">
    <property type="entry name" value="PROTEIN MAIN-LIKE 2"/>
    <property type="match status" value="1"/>
</dbReference>
<comment type="caution">
    <text evidence="2">The sequence shown here is derived from an EMBL/GenBank/DDBJ whole genome shotgun (WGS) entry which is preliminary data.</text>
</comment>
<dbReference type="Proteomes" id="UP001358586">
    <property type="component" value="Chromosome 11"/>
</dbReference>
<keyword evidence="3" id="KW-1185">Reference proteome</keyword>
<gene>
    <name evidence="2" type="ORF">PVK06_039982</name>
</gene>
<protein>
    <recommendedName>
        <fullName evidence="1">Aminotransferase-like plant mobile domain-containing protein</fullName>
    </recommendedName>
</protein>
<sequence>MALIGRGCKLDLTFVSALVERWRLETHMFNLPCSERTITLEDVQLWLGLLVDRLIVTRSIYAVDWRDVCEQLLEYNPSKFLVNPNIQHVNVPLVVYVIVEMYESDRVLRQFGFKQLIPPAPYDIKDLYPIDLHERTDENWLKFHAQFINIWNNKYEFLPTHEAIVERKLACYRSTCHSLGSMASHICEVKRQGVHNRIRGGHERAAKADPSSTPIQESTLMVAPPPVNMTQLILVLILTPSFLHKHHILHLIFLLLLRCHVLLMDLNLRYITH</sequence>
<dbReference type="InterPro" id="IPR019557">
    <property type="entry name" value="AminoTfrase-like_pln_mobile"/>
</dbReference>
<dbReference type="InterPro" id="IPR044824">
    <property type="entry name" value="MAIN-like"/>
</dbReference>
<organism evidence="2 3">
    <name type="scientific">Gossypium arboreum</name>
    <name type="common">Tree cotton</name>
    <name type="synonym">Gossypium nanking</name>
    <dbReference type="NCBI Taxonomy" id="29729"/>
    <lineage>
        <taxon>Eukaryota</taxon>
        <taxon>Viridiplantae</taxon>
        <taxon>Streptophyta</taxon>
        <taxon>Embryophyta</taxon>
        <taxon>Tracheophyta</taxon>
        <taxon>Spermatophyta</taxon>
        <taxon>Magnoliopsida</taxon>
        <taxon>eudicotyledons</taxon>
        <taxon>Gunneridae</taxon>
        <taxon>Pentapetalae</taxon>
        <taxon>rosids</taxon>
        <taxon>malvids</taxon>
        <taxon>Malvales</taxon>
        <taxon>Malvaceae</taxon>
        <taxon>Malvoideae</taxon>
        <taxon>Gossypium</taxon>
    </lineage>
</organism>
<dbReference type="Pfam" id="PF10536">
    <property type="entry name" value="PMD"/>
    <property type="match status" value="1"/>
</dbReference>
<dbReference type="PANTHER" id="PTHR46033:SF8">
    <property type="entry name" value="PROTEIN MAINTENANCE OF MERISTEMS-LIKE"/>
    <property type="match status" value="1"/>
</dbReference>
<reference evidence="2 3" key="1">
    <citation type="submission" date="2023-03" db="EMBL/GenBank/DDBJ databases">
        <title>WGS of Gossypium arboreum.</title>
        <authorList>
            <person name="Yu D."/>
        </authorList>
    </citation>
    <scope>NUCLEOTIDE SEQUENCE [LARGE SCALE GENOMIC DNA]</scope>
    <source>
        <tissue evidence="2">Leaf</tissue>
    </source>
</reference>
<evidence type="ECO:0000313" key="2">
    <source>
        <dbReference type="EMBL" id="KAK5785399.1"/>
    </source>
</evidence>
<evidence type="ECO:0000259" key="1">
    <source>
        <dbReference type="Pfam" id="PF10536"/>
    </source>
</evidence>